<feature type="repeat" description="ANK" evidence="3">
    <location>
        <begin position="923"/>
        <end position="955"/>
    </location>
</feature>
<proteinExistence type="predicted"/>
<keyword evidence="2 3" id="KW-0040">ANK repeat</keyword>
<comment type="caution">
    <text evidence="5">The sequence shown here is derived from an EMBL/GenBank/DDBJ whole genome shotgun (WGS) entry which is preliminary data.</text>
</comment>
<feature type="repeat" description="ANK" evidence="3">
    <location>
        <begin position="993"/>
        <end position="1020"/>
    </location>
</feature>
<accession>A0ABY6UI45</accession>
<evidence type="ECO:0000313" key="5">
    <source>
        <dbReference type="EMBL" id="VUC30901.1"/>
    </source>
</evidence>
<dbReference type="Gene3D" id="1.25.40.20">
    <property type="entry name" value="Ankyrin repeat-containing domain"/>
    <property type="match status" value="3"/>
</dbReference>
<gene>
    <name evidence="5" type="ORF">CLO192961_LOCUS296250</name>
</gene>
<protein>
    <recommendedName>
        <fullName evidence="4">Clr5 domain-containing protein</fullName>
    </recommendedName>
</protein>
<dbReference type="PROSITE" id="PS50297">
    <property type="entry name" value="ANK_REP_REGION"/>
    <property type="match status" value="2"/>
</dbReference>
<evidence type="ECO:0000256" key="1">
    <source>
        <dbReference type="ARBA" id="ARBA00022737"/>
    </source>
</evidence>
<keyword evidence="6" id="KW-1185">Reference proteome</keyword>
<feature type="domain" description="Clr5" evidence="4">
    <location>
        <begin position="10"/>
        <end position="68"/>
    </location>
</feature>
<dbReference type="PROSITE" id="PS50088">
    <property type="entry name" value="ANK_REPEAT"/>
    <property type="match status" value="5"/>
</dbReference>
<sequence>MPTVPQKISKETWEELKPTIKRLHIDQGLPVKSKIGRRSLTKVMKDEHNFNATHYQYEAQFRKWGWVKNLSNAEWNLVLPVYHWLKEQHIDVQVKVSGRVLEKSRLERARRHIGIRFDGSLDPPTTWLSMSDYCHIAIETRGVTGEWSRYPPRNCSEDISGIDFNPDLGILPDVGLVLPDPPTQEEHMNFGNGDPIEAPASAPEMMGAFPIHMADSWLSTREQLFDNTIGLQLSDSQLVVQPPNSNEISSNGFTGISEIPASSVVKLLRSEPQLYETMHKFLQAAPDLLAKPFAENLLKASVEGADAEAVRVIADTMSKRGVKIDPNELVCESDGDSLTPAELAGKHRSVELLQILLRLGADPNKTVEKNTNRVHGALAWALDVENINGVIVEGEIEPSFALVSMLVDAGAKVKATILDDTSHWCADSRILALMIKRVITDDDHVETLNILHRLIENLDNDMGIHATQTLFQAWKVDGCQCGKAAHPATSRYVQKALNEAIIRQNLELCQLILSRTVPEYGALVLAIGKGNRRIASLLIQHGSCVSEIHGVERHKFREAGFTTSTSGTTPLGEAIRRQDPSMLQFVEEQGAWAFVAEIAHAESVAVAAAEVGDMTVLERLFAMDVVREHDPSPNFEDALEAAARNEDIAVLQMLLDKGARPHGAILEIALKAKNSGLVRMILDSGIVFSCNSDEDITLRLDPLPFEDYRCALELAIEWGNMEIIQELIDAKAHCSIPHQGSRALCAATRSGNVVLVDLLLSAGVRIDSSFQCAVRKTDMVQHVSPLSTAVKRENTGMVRHLIQKGADPANALALRLAIELDNGPLLSTLLAAFRETYPAGRSDFGADILITAITKEGSPYLEELLEAKMNINHLSSSHGRTPLGTAVERHESIYMKIAGRLLESGADPNAIARVDRDRSAQLPPKTALLIAIETGNEEMVELLLKNGADVNREARGGVTRTPLQSACQRRSLPIVQLLLRWDADVNAPPSSRDGGTALQLACLSGSIKIVRHLLSVGANVFGPTSAANGRSALENAAENGRLDVIKVLWDATGSRGFEATEVARAQRFARSRGFPGCAEYIAKLSQASFLTL</sequence>
<dbReference type="Pfam" id="PF14420">
    <property type="entry name" value="Clr5"/>
    <property type="match status" value="1"/>
</dbReference>
<dbReference type="Proteomes" id="UP000766486">
    <property type="component" value="Unassembled WGS sequence"/>
</dbReference>
<evidence type="ECO:0000313" key="6">
    <source>
        <dbReference type="Proteomes" id="UP000766486"/>
    </source>
</evidence>
<keyword evidence="1" id="KW-0677">Repeat</keyword>
<dbReference type="SMART" id="SM00248">
    <property type="entry name" value="ANK"/>
    <property type="match status" value="12"/>
</dbReference>
<dbReference type="Pfam" id="PF12796">
    <property type="entry name" value="Ank_2"/>
    <property type="match status" value="3"/>
</dbReference>
<evidence type="ECO:0000256" key="2">
    <source>
        <dbReference type="ARBA" id="ARBA00023043"/>
    </source>
</evidence>
<dbReference type="SUPFAM" id="SSF48403">
    <property type="entry name" value="Ankyrin repeat"/>
    <property type="match status" value="2"/>
</dbReference>
<feature type="repeat" description="ANK" evidence="3">
    <location>
        <begin position="958"/>
        <end position="990"/>
    </location>
</feature>
<feature type="repeat" description="ANK" evidence="3">
    <location>
        <begin position="878"/>
        <end position="913"/>
    </location>
</feature>
<dbReference type="PANTHER" id="PTHR24198">
    <property type="entry name" value="ANKYRIN REPEAT AND PROTEIN KINASE DOMAIN-CONTAINING PROTEIN"/>
    <property type="match status" value="1"/>
</dbReference>
<name>A0ABY6UI45_BIOOC</name>
<dbReference type="PANTHER" id="PTHR24198:SF165">
    <property type="entry name" value="ANKYRIN REPEAT-CONTAINING PROTEIN-RELATED"/>
    <property type="match status" value="1"/>
</dbReference>
<dbReference type="InterPro" id="IPR025676">
    <property type="entry name" value="Clr5_dom"/>
</dbReference>
<organism evidence="5 6">
    <name type="scientific">Bionectria ochroleuca</name>
    <name type="common">Gliocladium roseum</name>
    <dbReference type="NCBI Taxonomy" id="29856"/>
    <lineage>
        <taxon>Eukaryota</taxon>
        <taxon>Fungi</taxon>
        <taxon>Dikarya</taxon>
        <taxon>Ascomycota</taxon>
        <taxon>Pezizomycotina</taxon>
        <taxon>Sordariomycetes</taxon>
        <taxon>Hypocreomycetidae</taxon>
        <taxon>Hypocreales</taxon>
        <taxon>Bionectriaceae</taxon>
        <taxon>Clonostachys</taxon>
    </lineage>
</organism>
<evidence type="ECO:0000256" key="3">
    <source>
        <dbReference type="PROSITE-ProRule" id="PRU00023"/>
    </source>
</evidence>
<reference evidence="5 6" key="1">
    <citation type="submission" date="2019-06" db="EMBL/GenBank/DDBJ databases">
        <authorList>
            <person name="Broberg M."/>
        </authorList>
    </citation>
    <scope>NUCLEOTIDE SEQUENCE [LARGE SCALE GENOMIC DNA]</scope>
</reference>
<dbReference type="InterPro" id="IPR036770">
    <property type="entry name" value="Ankyrin_rpt-contain_sf"/>
</dbReference>
<dbReference type="EMBL" id="CABFNS010000826">
    <property type="protein sequence ID" value="VUC30901.1"/>
    <property type="molecule type" value="Genomic_DNA"/>
</dbReference>
<feature type="repeat" description="ANK" evidence="3">
    <location>
        <begin position="336"/>
        <end position="368"/>
    </location>
</feature>
<evidence type="ECO:0000259" key="4">
    <source>
        <dbReference type="Pfam" id="PF14420"/>
    </source>
</evidence>
<dbReference type="InterPro" id="IPR002110">
    <property type="entry name" value="Ankyrin_rpt"/>
</dbReference>